<dbReference type="GO" id="GO:0005829">
    <property type="term" value="C:cytosol"/>
    <property type="evidence" value="ECO:0007669"/>
    <property type="project" value="TreeGrafter"/>
</dbReference>
<dbReference type="Pfam" id="PF13649">
    <property type="entry name" value="Methyltransf_25"/>
    <property type="match status" value="1"/>
</dbReference>
<feature type="domain" description="Methyltransferase" evidence="4">
    <location>
        <begin position="41"/>
        <end position="138"/>
    </location>
</feature>
<dbReference type="Gene3D" id="2.20.25.110">
    <property type="entry name" value="S-adenosyl-L-methionine-dependent methyltransferases"/>
    <property type="match status" value="1"/>
</dbReference>
<dbReference type="Gene3D" id="3.40.50.150">
    <property type="entry name" value="Vaccinia Virus protein VP39"/>
    <property type="match status" value="1"/>
</dbReference>
<dbReference type="InterPro" id="IPR014369">
    <property type="entry name" value="Gly/Sar_N_MeTrfase"/>
</dbReference>
<evidence type="ECO:0000256" key="3">
    <source>
        <dbReference type="ARBA" id="ARBA00022691"/>
    </source>
</evidence>
<dbReference type="GO" id="GO:0042802">
    <property type="term" value="F:identical protein binding"/>
    <property type="evidence" value="ECO:0007669"/>
    <property type="project" value="TreeGrafter"/>
</dbReference>
<dbReference type="GO" id="GO:1901052">
    <property type="term" value="P:sarcosine metabolic process"/>
    <property type="evidence" value="ECO:0007669"/>
    <property type="project" value="TreeGrafter"/>
</dbReference>
<dbReference type="GO" id="GO:0006111">
    <property type="term" value="P:regulation of gluconeogenesis"/>
    <property type="evidence" value="ECO:0007669"/>
    <property type="project" value="TreeGrafter"/>
</dbReference>
<dbReference type="SUPFAM" id="SSF53335">
    <property type="entry name" value="S-adenosyl-L-methionine-dependent methyltransferases"/>
    <property type="match status" value="1"/>
</dbReference>
<dbReference type="RefSeq" id="WP_010744475.1">
    <property type="nucleotide sequence ID" value="NZ_BAAAXM010000005.1"/>
</dbReference>
<dbReference type="PANTHER" id="PTHR16458">
    <property type="entry name" value="GLYCINE N-METHYLTRANSFERASE"/>
    <property type="match status" value="1"/>
</dbReference>
<evidence type="ECO:0000313" key="6">
    <source>
        <dbReference type="Proteomes" id="UP001249240"/>
    </source>
</evidence>
<keyword evidence="1 5" id="KW-0489">Methyltransferase</keyword>
<keyword evidence="2" id="KW-0808">Transferase</keyword>
<reference evidence="5" key="1">
    <citation type="submission" date="2023-03" db="EMBL/GenBank/DDBJ databases">
        <authorList>
            <person name="Shen W."/>
            <person name="Cai J."/>
        </authorList>
    </citation>
    <scope>NUCLEOTIDE SEQUENCE</scope>
    <source>
        <strain evidence="5">B646-2</strain>
    </source>
</reference>
<dbReference type="GO" id="GO:0046500">
    <property type="term" value="P:S-adenosylmethionine metabolic process"/>
    <property type="evidence" value="ECO:0007669"/>
    <property type="project" value="TreeGrafter"/>
</dbReference>
<protein>
    <submittedName>
        <fullName evidence="5">Class I SAM-dependent methyltransferase</fullName>
    </submittedName>
</protein>
<dbReference type="AlphaFoldDB" id="A0AAW8T688"/>
<dbReference type="Proteomes" id="UP001249240">
    <property type="component" value="Unassembled WGS sequence"/>
</dbReference>
<evidence type="ECO:0000259" key="4">
    <source>
        <dbReference type="Pfam" id="PF13649"/>
    </source>
</evidence>
<dbReference type="PANTHER" id="PTHR16458:SF2">
    <property type="entry name" value="GLYCINE N-METHYLTRANSFERASE"/>
    <property type="match status" value="1"/>
</dbReference>
<dbReference type="InterPro" id="IPR041698">
    <property type="entry name" value="Methyltransf_25"/>
</dbReference>
<dbReference type="InterPro" id="IPR029063">
    <property type="entry name" value="SAM-dependent_MTases_sf"/>
</dbReference>
<comment type="caution">
    <text evidence="5">The sequence shown here is derived from an EMBL/GenBank/DDBJ whole genome shotgun (WGS) entry which is preliminary data.</text>
</comment>
<gene>
    <name evidence="5" type="ORF">P7D78_19650</name>
</gene>
<dbReference type="GO" id="GO:0016594">
    <property type="term" value="F:glycine binding"/>
    <property type="evidence" value="ECO:0007669"/>
    <property type="project" value="TreeGrafter"/>
</dbReference>
<sequence length="246" mass="28196">MKDRYQQFAYDYDEFGSIEEYLGTEKEFFQSVFSKGKVESVLDCACGTGQHLYMFSEMGLDVAGSDYSASMLEVAAKNLSEKGIEVPLKQCDFRYLEKEYQKKFDAIVCLTTSLPHLHTEKDLVTALKSMKARMKDDGILILTQGTTHHNLSLPAIEVVVNKPNFSRVFVKEQDGAFQTIHVLDLYHSTERLESNQYDIVYKIILDDEYRRLLSLAGYKDVRIFGDYDQAPYNLESKRLIVVARCA</sequence>
<accession>A0AAW8T688</accession>
<dbReference type="GO" id="GO:1904047">
    <property type="term" value="F:S-adenosyl-L-methionine binding"/>
    <property type="evidence" value="ECO:0007669"/>
    <property type="project" value="TreeGrafter"/>
</dbReference>
<dbReference type="GO" id="GO:0051289">
    <property type="term" value="P:protein homotetramerization"/>
    <property type="evidence" value="ECO:0007669"/>
    <property type="project" value="TreeGrafter"/>
</dbReference>
<dbReference type="EMBL" id="JARPXM010000035">
    <property type="protein sequence ID" value="MDT2540325.1"/>
    <property type="molecule type" value="Genomic_DNA"/>
</dbReference>
<organism evidence="5 6">
    <name type="scientific">Enterococcus raffinosus</name>
    <dbReference type="NCBI Taxonomy" id="71452"/>
    <lineage>
        <taxon>Bacteria</taxon>
        <taxon>Bacillati</taxon>
        <taxon>Bacillota</taxon>
        <taxon>Bacilli</taxon>
        <taxon>Lactobacillales</taxon>
        <taxon>Enterococcaceae</taxon>
        <taxon>Enterococcus</taxon>
    </lineage>
</organism>
<evidence type="ECO:0000256" key="2">
    <source>
        <dbReference type="ARBA" id="ARBA00022679"/>
    </source>
</evidence>
<keyword evidence="3" id="KW-0949">S-adenosyl-L-methionine</keyword>
<dbReference type="GO" id="GO:0017174">
    <property type="term" value="F:glycine N-methyltransferase activity"/>
    <property type="evidence" value="ECO:0007669"/>
    <property type="project" value="InterPro"/>
</dbReference>
<evidence type="ECO:0000313" key="5">
    <source>
        <dbReference type="EMBL" id="MDT2540325.1"/>
    </source>
</evidence>
<dbReference type="GO" id="GO:0046498">
    <property type="term" value="P:S-adenosylhomocysteine metabolic process"/>
    <property type="evidence" value="ECO:0007669"/>
    <property type="project" value="TreeGrafter"/>
</dbReference>
<dbReference type="GO" id="GO:0006730">
    <property type="term" value="P:one-carbon metabolic process"/>
    <property type="evidence" value="ECO:0007669"/>
    <property type="project" value="TreeGrafter"/>
</dbReference>
<dbReference type="CDD" id="cd02440">
    <property type="entry name" value="AdoMet_MTases"/>
    <property type="match status" value="1"/>
</dbReference>
<dbReference type="GO" id="GO:0032259">
    <property type="term" value="P:methylation"/>
    <property type="evidence" value="ECO:0007669"/>
    <property type="project" value="UniProtKB-KW"/>
</dbReference>
<proteinExistence type="predicted"/>
<evidence type="ECO:0000256" key="1">
    <source>
        <dbReference type="ARBA" id="ARBA00022603"/>
    </source>
</evidence>
<name>A0AAW8T688_9ENTE</name>